<evidence type="ECO:0000256" key="5">
    <source>
        <dbReference type="SAM" id="Phobius"/>
    </source>
</evidence>
<dbReference type="GO" id="GO:0034040">
    <property type="term" value="F:ATPase-coupled lipid transmembrane transporter activity"/>
    <property type="evidence" value="ECO:0007669"/>
    <property type="project" value="TreeGrafter"/>
</dbReference>
<dbReference type="GO" id="GO:0016887">
    <property type="term" value="F:ATP hydrolysis activity"/>
    <property type="evidence" value="ECO:0007669"/>
    <property type="project" value="InterPro"/>
</dbReference>
<dbReference type="AlphaFoldDB" id="A0A0R1MLB4"/>
<evidence type="ECO:0000256" key="2">
    <source>
        <dbReference type="ARBA" id="ARBA00022692"/>
    </source>
</evidence>
<evidence type="ECO:0000259" key="6">
    <source>
        <dbReference type="PROSITE" id="PS50929"/>
    </source>
</evidence>
<feature type="transmembrane region" description="Helical" evidence="5">
    <location>
        <begin position="53"/>
        <end position="73"/>
    </location>
</feature>
<gene>
    <name evidence="7" type="ORF">FD09_GL001548</name>
</gene>
<proteinExistence type="predicted"/>
<reference evidence="7 8" key="1">
    <citation type="journal article" date="2015" name="Genome Announc.">
        <title>Expanding the biotechnology potential of lactobacilli through comparative genomics of 213 strains and associated genera.</title>
        <authorList>
            <person name="Sun Z."/>
            <person name="Harris H.M."/>
            <person name="McCann A."/>
            <person name="Guo C."/>
            <person name="Argimon S."/>
            <person name="Zhang W."/>
            <person name="Yang X."/>
            <person name="Jeffery I.B."/>
            <person name="Cooney J.C."/>
            <person name="Kagawa T.F."/>
            <person name="Liu W."/>
            <person name="Song Y."/>
            <person name="Salvetti E."/>
            <person name="Wrobel A."/>
            <person name="Rasinkangas P."/>
            <person name="Parkhill J."/>
            <person name="Rea M.C."/>
            <person name="O'Sullivan O."/>
            <person name="Ritari J."/>
            <person name="Douillard F.P."/>
            <person name="Paul Ross R."/>
            <person name="Yang R."/>
            <person name="Briner A.E."/>
            <person name="Felis G.E."/>
            <person name="de Vos W.M."/>
            <person name="Barrangou R."/>
            <person name="Klaenhammer T.R."/>
            <person name="Caufield P.W."/>
            <person name="Cui Y."/>
            <person name="Zhang H."/>
            <person name="O'Toole P.W."/>
        </authorList>
    </citation>
    <scope>NUCLEOTIDE SEQUENCE [LARGE SCALE GENOMIC DNA]</scope>
    <source>
        <strain evidence="7 8">DSM 12744</strain>
    </source>
</reference>
<feature type="domain" description="ABC transmembrane type-1" evidence="6">
    <location>
        <begin position="18"/>
        <end position="299"/>
    </location>
</feature>
<feature type="transmembrane region" description="Helical" evidence="5">
    <location>
        <begin position="238"/>
        <end position="264"/>
    </location>
</feature>
<dbReference type="PANTHER" id="PTHR24221">
    <property type="entry name" value="ATP-BINDING CASSETTE SUB-FAMILY B"/>
    <property type="match status" value="1"/>
</dbReference>
<organism evidence="7 8">
    <name type="scientific">Schleiferilactobacillus perolens DSM 12744</name>
    <dbReference type="NCBI Taxonomy" id="1423792"/>
    <lineage>
        <taxon>Bacteria</taxon>
        <taxon>Bacillati</taxon>
        <taxon>Bacillota</taxon>
        <taxon>Bacilli</taxon>
        <taxon>Lactobacillales</taxon>
        <taxon>Lactobacillaceae</taxon>
        <taxon>Schleiferilactobacillus</taxon>
    </lineage>
</organism>
<dbReference type="Gene3D" id="3.40.50.300">
    <property type="entry name" value="P-loop containing nucleotide triphosphate hydrolases"/>
    <property type="match status" value="1"/>
</dbReference>
<keyword evidence="8" id="KW-1185">Reference proteome</keyword>
<dbReference type="InterPro" id="IPR003439">
    <property type="entry name" value="ABC_transporter-like_ATP-bd"/>
</dbReference>
<keyword evidence="2 5" id="KW-0812">Transmembrane</keyword>
<dbReference type="InterPro" id="IPR039421">
    <property type="entry name" value="Type_1_exporter"/>
</dbReference>
<name>A0A0R1MLB4_9LACO</name>
<dbReference type="Pfam" id="PF00664">
    <property type="entry name" value="ABC_membrane"/>
    <property type="match status" value="1"/>
</dbReference>
<evidence type="ECO:0000313" key="8">
    <source>
        <dbReference type="Proteomes" id="UP000051330"/>
    </source>
</evidence>
<evidence type="ECO:0000256" key="4">
    <source>
        <dbReference type="ARBA" id="ARBA00023136"/>
    </source>
</evidence>
<dbReference type="STRING" id="1423792.FD09_GL001548"/>
<dbReference type="SUPFAM" id="SSF52540">
    <property type="entry name" value="P-loop containing nucleoside triphosphate hydrolases"/>
    <property type="match status" value="1"/>
</dbReference>
<dbReference type="PANTHER" id="PTHR24221:SF654">
    <property type="entry name" value="ATP-BINDING CASSETTE SUB-FAMILY B MEMBER 6"/>
    <property type="match status" value="1"/>
</dbReference>
<keyword evidence="3 5" id="KW-1133">Transmembrane helix</keyword>
<dbReference type="GO" id="GO:0005886">
    <property type="term" value="C:plasma membrane"/>
    <property type="evidence" value="ECO:0007669"/>
    <property type="project" value="UniProtKB-SubCell"/>
</dbReference>
<dbReference type="PROSITE" id="PS50929">
    <property type="entry name" value="ABC_TM1F"/>
    <property type="match status" value="1"/>
</dbReference>
<dbReference type="Pfam" id="PF00005">
    <property type="entry name" value="ABC_tran"/>
    <property type="match status" value="1"/>
</dbReference>
<evidence type="ECO:0000313" key="7">
    <source>
        <dbReference type="EMBL" id="KRL08636.1"/>
    </source>
</evidence>
<dbReference type="InterPro" id="IPR011527">
    <property type="entry name" value="ABC1_TM_dom"/>
</dbReference>
<feature type="transmembrane region" description="Helical" evidence="5">
    <location>
        <begin position="270"/>
        <end position="292"/>
    </location>
</feature>
<evidence type="ECO:0000256" key="1">
    <source>
        <dbReference type="ARBA" id="ARBA00004651"/>
    </source>
</evidence>
<dbReference type="PATRIC" id="fig|1423792.3.peg.1565"/>
<feature type="transmembrane region" description="Helical" evidence="5">
    <location>
        <begin position="156"/>
        <end position="174"/>
    </location>
</feature>
<evidence type="ECO:0000256" key="3">
    <source>
        <dbReference type="ARBA" id="ARBA00022989"/>
    </source>
</evidence>
<comment type="caution">
    <text evidence="7">The sequence shown here is derived from an EMBL/GenBank/DDBJ whole genome shotgun (WGS) entry which is preliminary data.</text>
</comment>
<dbReference type="InterPro" id="IPR036640">
    <property type="entry name" value="ABC1_TM_sf"/>
</dbReference>
<feature type="transmembrane region" description="Helical" evidence="5">
    <location>
        <begin position="17"/>
        <end position="33"/>
    </location>
</feature>
<keyword evidence="4 5" id="KW-0472">Membrane</keyword>
<dbReference type="GO" id="GO:0140359">
    <property type="term" value="F:ABC-type transporter activity"/>
    <property type="evidence" value="ECO:0007669"/>
    <property type="project" value="InterPro"/>
</dbReference>
<dbReference type="InterPro" id="IPR027417">
    <property type="entry name" value="P-loop_NTPase"/>
</dbReference>
<accession>A0A0R1MLB4</accession>
<comment type="subcellular location">
    <subcellularLocation>
        <location evidence="1">Cell membrane</location>
        <topology evidence="1">Multi-pass membrane protein</topology>
    </subcellularLocation>
</comment>
<dbReference type="Gene3D" id="1.20.1560.10">
    <property type="entry name" value="ABC transporter type 1, transmembrane domain"/>
    <property type="match status" value="1"/>
</dbReference>
<sequence length="406" mass="45794">MIVMQLKNYLHRFRQENLLMLVIIGVYNIFPVVSNISEGNALTAIAHLRLPQFFQYVSIQLAAYTAYCLMIIAKKRYQEIVTQKIDTAIRSDITGNLSRINYQDYHEKDDGIYVSWLTNDVNTINTQGITEFYAVVDGWVTIVFNGISLAFYHYSIVIVVLALSGILIELPKVFRKRLNTASLQMTKANEQLTSRITDALEGFDPLFMLNMRKNIQKQTVSASNSLAKQKVSFASLMGLNAAFINFFSVLFQIGMLGFAGWLVWRGILQVGSIITVSALASQVFGSFTALSFSNMDLHTTRPIFDKFNAVKPEDEQNKQPVSALTARIQVTQLNYTYPDSDHPILENIHFSFEQGKKYALVGDSGKGKSTLLNILAGKLLNYQGNITYDGIDYQKLSMQSLRQHLL</sequence>
<protein>
    <submittedName>
        <fullName evidence="7">Abc-type multidrug transport system atpase and permease component</fullName>
    </submittedName>
</protein>
<dbReference type="EMBL" id="AZEC01000021">
    <property type="protein sequence ID" value="KRL08636.1"/>
    <property type="molecule type" value="Genomic_DNA"/>
</dbReference>
<dbReference type="GO" id="GO:0005524">
    <property type="term" value="F:ATP binding"/>
    <property type="evidence" value="ECO:0007669"/>
    <property type="project" value="InterPro"/>
</dbReference>
<dbReference type="SUPFAM" id="SSF90123">
    <property type="entry name" value="ABC transporter transmembrane region"/>
    <property type="match status" value="1"/>
</dbReference>
<dbReference type="Proteomes" id="UP000051330">
    <property type="component" value="Unassembled WGS sequence"/>
</dbReference>